<organism evidence="1">
    <name type="scientific">Cucumis melo</name>
    <name type="common">Muskmelon</name>
    <dbReference type="NCBI Taxonomy" id="3656"/>
    <lineage>
        <taxon>Eukaryota</taxon>
        <taxon>Viridiplantae</taxon>
        <taxon>Streptophyta</taxon>
        <taxon>Embryophyta</taxon>
        <taxon>Tracheophyta</taxon>
        <taxon>Spermatophyta</taxon>
        <taxon>Magnoliopsida</taxon>
        <taxon>eudicotyledons</taxon>
        <taxon>Gunneridae</taxon>
        <taxon>Pentapetalae</taxon>
        <taxon>rosids</taxon>
        <taxon>fabids</taxon>
        <taxon>Cucurbitales</taxon>
        <taxon>Cucurbitaceae</taxon>
        <taxon>Benincaseae</taxon>
        <taxon>Cucumis</taxon>
    </lineage>
</organism>
<dbReference type="EnsemblPlants" id="MELO3C000012.2.1">
    <property type="protein sequence ID" value="MELO3C000012.2.1"/>
    <property type="gene ID" value="MELO3C000012.2"/>
</dbReference>
<proteinExistence type="predicted"/>
<dbReference type="AlphaFoldDB" id="A0A9I9CBP5"/>
<reference evidence="1" key="1">
    <citation type="submission" date="2023-03" db="UniProtKB">
        <authorList>
            <consortium name="EnsemblPlants"/>
        </authorList>
    </citation>
    <scope>IDENTIFICATION</scope>
</reference>
<evidence type="ECO:0000313" key="1">
    <source>
        <dbReference type="EnsemblPlants" id="MELO3C000012.2.1"/>
    </source>
</evidence>
<sequence length="33" mass="3897">MCMFLRIESLICIKGMDSLSFAVRKMQIMQLRC</sequence>
<accession>A0A9I9CBP5</accession>
<protein>
    <submittedName>
        <fullName evidence="1">Uncharacterized protein</fullName>
    </submittedName>
</protein>
<name>A0A9I9CBP5_CUCME</name>
<dbReference type="Gramene" id="MELO3C000012.2.1">
    <property type="protein sequence ID" value="MELO3C000012.2.1"/>
    <property type="gene ID" value="MELO3C000012.2"/>
</dbReference>